<dbReference type="KEGG" id="pno:SNOG_09819"/>
<dbReference type="OrthoDB" id="3794856at2759"/>
<dbReference type="Proteomes" id="UP000663193">
    <property type="component" value="Chromosome 1"/>
</dbReference>
<dbReference type="VEuPathDB" id="FungiDB:JI435_098190"/>
<evidence type="ECO:0000313" key="1">
    <source>
        <dbReference type="EMBL" id="QRC90412.1"/>
    </source>
</evidence>
<keyword evidence="2" id="KW-1185">Reference proteome</keyword>
<dbReference type="RefSeq" id="XP_001800105.1">
    <property type="nucleotide sequence ID" value="XM_001800053.1"/>
</dbReference>
<evidence type="ECO:0000313" key="2">
    <source>
        <dbReference type="Proteomes" id="UP000663193"/>
    </source>
</evidence>
<accession>A0A7U2EPY1</accession>
<sequence>MEQLNLTAVALEAILKPMVDAALGRRFETQQSSNQNYMPVEAAAVVVHPSSHTSQNAPRAVNAPSINNGVGSALSEIKKLSSGAIAPIISSIAGPDTTVALPAAASNPLLRSVLKRSYVKTAVAPRKLPPSALPENASILLSFSNRNDAVQAVHDSAATWSCPSPDPTVPTSDEERQEYIRGLLAAMMNREGCGNMGRKGMRWQVDRNHYSE</sequence>
<gene>
    <name evidence="1" type="ORF">JI435_098190</name>
</gene>
<dbReference type="EMBL" id="CP069023">
    <property type="protein sequence ID" value="QRC90412.1"/>
    <property type="molecule type" value="Genomic_DNA"/>
</dbReference>
<name>A0A7U2EPY1_PHANO</name>
<proteinExistence type="predicted"/>
<dbReference type="AlphaFoldDB" id="A0A7U2EPY1"/>
<protein>
    <submittedName>
        <fullName evidence="1">Uncharacterized protein</fullName>
    </submittedName>
</protein>
<organism evidence="1 2">
    <name type="scientific">Phaeosphaeria nodorum (strain SN15 / ATCC MYA-4574 / FGSC 10173)</name>
    <name type="common">Glume blotch fungus</name>
    <name type="synonym">Parastagonospora nodorum</name>
    <dbReference type="NCBI Taxonomy" id="321614"/>
    <lineage>
        <taxon>Eukaryota</taxon>
        <taxon>Fungi</taxon>
        <taxon>Dikarya</taxon>
        <taxon>Ascomycota</taxon>
        <taxon>Pezizomycotina</taxon>
        <taxon>Dothideomycetes</taxon>
        <taxon>Pleosporomycetidae</taxon>
        <taxon>Pleosporales</taxon>
        <taxon>Pleosporineae</taxon>
        <taxon>Phaeosphaeriaceae</taxon>
        <taxon>Parastagonospora</taxon>
    </lineage>
</organism>
<reference evidence="2" key="1">
    <citation type="journal article" date="2021" name="BMC Genomics">
        <title>Chromosome-level genome assembly and manually-curated proteome of model necrotroph Parastagonospora nodorum Sn15 reveals a genome-wide trove of candidate effector homologs, and redundancy of virulence-related functions within an accessory chromosome.</title>
        <authorList>
            <person name="Bertazzoni S."/>
            <person name="Jones D.A.B."/>
            <person name="Phan H.T."/>
            <person name="Tan K.-C."/>
            <person name="Hane J.K."/>
        </authorList>
    </citation>
    <scope>NUCLEOTIDE SEQUENCE [LARGE SCALE GENOMIC DNA]</scope>
    <source>
        <strain evidence="2">SN15 / ATCC MYA-4574 / FGSC 10173)</strain>
    </source>
</reference>